<comment type="caution">
    <text evidence="7">The sequence shown here is derived from an EMBL/GenBank/DDBJ whole genome shotgun (WGS) entry which is preliminary data.</text>
</comment>
<evidence type="ECO:0000256" key="2">
    <source>
        <dbReference type="ARBA" id="ARBA00022723"/>
    </source>
</evidence>
<name>L9X3R3_9EURY</name>
<dbReference type="STRING" id="1227498.C492_14921"/>
<keyword evidence="8" id="KW-1185">Reference proteome</keyword>
<keyword evidence="3" id="KW-0378">Hydrolase</keyword>
<dbReference type="Proteomes" id="UP000011531">
    <property type="component" value="Unassembled WGS sequence"/>
</dbReference>
<evidence type="ECO:0000259" key="6">
    <source>
        <dbReference type="Pfam" id="PF24827"/>
    </source>
</evidence>
<evidence type="ECO:0000313" key="8">
    <source>
        <dbReference type="Proteomes" id="UP000011531"/>
    </source>
</evidence>
<feature type="region of interest" description="Disordered" evidence="5">
    <location>
        <begin position="1"/>
        <end position="21"/>
    </location>
</feature>
<evidence type="ECO:0000256" key="3">
    <source>
        <dbReference type="ARBA" id="ARBA00022801"/>
    </source>
</evidence>
<accession>L9X3R3</accession>
<evidence type="ECO:0000256" key="5">
    <source>
        <dbReference type="SAM" id="MobiDB-lite"/>
    </source>
</evidence>
<dbReference type="GO" id="GO:0016788">
    <property type="term" value="F:hydrolase activity, acting on ester bonds"/>
    <property type="evidence" value="ECO:0007669"/>
    <property type="project" value="InterPro"/>
</dbReference>
<dbReference type="GO" id="GO:0046872">
    <property type="term" value="F:metal ion binding"/>
    <property type="evidence" value="ECO:0007669"/>
    <property type="project" value="UniProtKB-KW"/>
</dbReference>
<feature type="domain" description="Succinylglutamate desuccinylase/Aspartoacylase catalytic" evidence="6">
    <location>
        <begin position="74"/>
        <end position="166"/>
    </location>
</feature>
<protein>
    <recommendedName>
        <fullName evidence="6">Succinylglutamate desuccinylase/Aspartoacylase catalytic domain-containing protein</fullName>
    </recommendedName>
</protein>
<dbReference type="InterPro" id="IPR055438">
    <property type="entry name" value="AstE_AspA_cat"/>
</dbReference>
<dbReference type="EMBL" id="AOIA01000126">
    <property type="protein sequence ID" value="ELY56404.1"/>
    <property type="molecule type" value="Genomic_DNA"/>
</dbReference>
<organism evidence="7 8">
    <name type="scientific">Natronococcus jeotgali DSM 18795</name>
    <dbReference type="NCBI Taxonomy" id="1227498"/>
    <lineage>
        <taxon>Archaea</taxon>
        <taxon>Methanobacteriati</taxon>
        <taxon>Methanobacteriota</taxon>
        <taxon>Stenosarchaea group</taxon>
        <taxon>Halobacteria</taxon>
        <taxon>Halobacteriales</taxon>
        <taxon>Natrialbaceae</taxon>
        <taxon>Natronococcus</taxon>
    </lineage>
</organism>
<keyword evidence="4" id="KW-0862">Zinc</keyword>
<dbReference type="RefSeq" id="WP_008424817.1">
    <property type="nucleotide sequence ID" value="NZ_AOIA01000126.1"/>
</dbReference>
<gene>
    <name evidence="7" type="ORF">C492_14921</name>
</gene>
<comment type="cofactor">
    <cofactor evidence="1">
        <name>Zn(2+)</name>
        <dbReference type="ChEBI" id="CHEBI:29105"/>
    </cofactor>
</comment>
<dbReference type="Pfam" id="PF24827">
    <property type="entry name" value="AstE_AspA_cat"/>
    <property type="match status" value="1"/>
</dbReference>
<evidence type="ECO:0000256" key="4">
    <source>
        <dbReference type="ARBA" id="ARBA00022833"/>
    </source>
</evidence>
<proteinExistence type="predicted"/>
<evidence type="ECO:0000256" key="1">
    <source>
        <dbReference type="ARBA" id="ARBA00001947"/>
    </source>
</evidence>
<dbReference type="InterPro" id="IPR006311">
    <property type="entry name" value="TAT_signal"/>
</dbReference>
<keyword evidence="2" id="KW-0479">Metal-binding</keyword>
<dbReference type="SUPFAM" id="SSF53187">
    <property type="entry name" value="Zn-dependent exopeptidases"/>
    <property type="match status" value="1"/>
</dbReference>
<dbReference type="OrthoDB" id="170089at2157"/>
<reference evidence="7 8" key="1">
    <citation type="journal article" date="2014" name="PLoS Genet.">
        <title>Phylogenetically driven sequencing of extremely halophilic archaea reveals strategies for static and dynamic osmo-response.</title>
        <authorList>
            <person name="Becker E.A."/>
            <person name="Seitzer P.M."/>
            <person name="Tritt A."/>
            <person name="Larsen D."/>
            <person name="Krusor M."/>
            <person name="Yao A.I."/>
            <person name="Wu D."/>
            <person name="Madern D."/>
            <person name="Eisen J.A."/>
            <person name="Darling A.E."/>
            <person name="Facciotti M.T."/>
        </authorList>
    </citation>
    <scope>NUCLEOTIDE SEQUENCE [LARGE SCALE GENOMIC DNA]</scope>
    <source>
        <strain evidence="7 8">DSM 18795</strain>
    </source>
</reference>
<dbReference type="Gene3D" id="3.40.630.10">
    <property type="entry name" value="Zn peptidases"/>
    <property type="match status" value="1"/>
</dbReference>
<sequence length="289" mass="30904">MVDRSGTDRSAAPRRGASTRRSVLLGAATALGGGLVGARPGRAAESPSITEEQRTLRPNTRYETPAYVLEAPKPGKTAVVLGGVHGSERAGIDAAHRVREWTFDRGTLIVVPEANAPAVRDETYVGPDGDLNQQFPPAGRPTTPIAEAIWTLVDEADPAAVVDLHSSMGIWDSPRGPDGFGQAIFPSAAGEAREIASRTARSLTDARVRPAAHATDDYEFTLGNTLAGAHPRLIHKVSVDLERAGYLVEVTRHGTDLDTRTAWAESLVAELLENHEFDVTLPEARAREE</sequence>
<dbReference type="PROSITE" id="PS51318">
    <property type="entry name" value="TAT"/>
    <property type="match status" value="1"/>
</dbReference>
<dbReference type="AlphaFoldDB" id="L9X3R3"/>
<evidence type="ECO:0000313" key="7">
    <source>
        <dbReference type="EMBL" id="ELY56404.1"/>
    </source>
</evidence>